<keyword evidence="3" id="KW-0805">Transcription regulation</keyword>
<dbReference type="GO" id="GO:0006351">
    <property type="term" value="P:DNA-templated transcription"/>
    <property type="evidence" value="ECO:0007669"/>
    <property type="project" value="InterPro"/>
</dbReference>
<feature type="region of interest" description="Disordered" evidence="7">
    <location>
        <begin position="1"/>
        <end position="22"/>
    </location>
</feature>
<dbReference type="GO" id="GO:0005634">
    <property type="term" value="C:nucleus"/>
    <property type="evidence" value="ECO:0007669"/>
    <property type="project" value="TreeGrafter"/>
</dbReference>
<dbReference type="InterPro" id="IPR007219">
    <property type="entry name" value="XnlR_reg_dom"/>
</dbReference>
<dbReference type="InterPro" id="IPR001138">
    <property type="entry name" value="Zn2Cys6_DnaBD"/>
</dbReference>
<dbReference type="GO" id="GO:0008270">
    <property type="term" value="F:zinc ion binding"/>
    <property type="evidence" value="ECO:0007669"/>
    <property type="project" value="InterPro"/>
</dbReference>
<reference evidence="10" key="1">
    <citation type="journal article" date="2017" name="Nat. Microbiol.">
        <title>Global analysis of biosynthetic gene clusters reveals vast potential of secondary metabolite production in Penicillium species.</title>
        <authorList>
            <person name="Nielsen J.C."/>
            <person name="Grijseels S."/>
            <person name="Prigent S."/>
            <person name="Ji B."/>
            <person name="Dainat J."/>
            <person name="Nielsen K.F."/>
            <person name="Frisvad J.C."/>
            <person name="Workman M."/>
            <person name="Nielsen J."/>
        </authorList>
    </citation>
    <scope>NUCLEOTIDE SEQUENCE [LARGE SCALE GENOMIC DNA]</scope>
    <source>
        <strain evidence="10">IBT 24891</strain>
    </source>
</reference>
<dbReference type="Pfam" id="PF00172">
    <property type="entry name" value="Zn_clus"/>
    <property type="match status" value="1"/>
</dbReference>
<dbReference type="AlphaFoldDB" id="A0A1V6TSM3"/>
<dbReference type="EMBL" id="MLKD01000002">
    <property type="protein sequence ID" value="OQE29367.1"/>
    <property type="molecule type" value="Genomic_DNA"/>
</dbReference>
<dbReference type="PROSITE" id="PS00463">
    <property type="entry name" value="ZN2_CY6_FUNGAL_1"/>
    <property type="match status" value="1"/>
</dbReference>
<evidence type="ECO:0000259" key="8">
    <source>
        <dbReference type="PROSITE" id="PS50048"/>
    </source>
</evidence>
<dbReference type="OrthoDB" id="4236860at2759"/>
<evidence type="ECO:0000256" key="2">
    <source>
        <dbReference type="ARBA" id="ARBA00022833"/>
    </source>
</evidence>
<keyword evidence="4" id="KW-0238">DNA-binding</keyword>
<keyword evidence="5" id="KW-0804">Transcription</keyword>
<dbReference type="GO" id="GO:0001228">
    <property type="term" value="F:DNA-binding transcription activator activity, RNA polymerase II-specific"/>
    <property type="evidence" value="ECO:0007669"/>
    <property type="project" value="TreeGrafter"/>
</dbReference>
<evidence type="ECO:0000313" key="10">
    <source>
        <dbReference type="Proteomes" id="UP000191285"/>
    </source>
</evidence>
<dbReference type="InterPro" id="IPR036864">
    <property type="entry name" value="Zn2-C6_fun-type_DNA-bd_sf"/>
</dbReference>
<name>A0A1V6TSM3_9EURO</name>
<gene>
    <name evidence="9" type="ORF">PENSTE_c002G04496</name>
</gene>
<accession>A0A1V6TSM3</accession>
<feature type="compositionally biased region" description="Basic residues" evidence="7">
    <location>
        <begin position="140"/>
        <end position="155"/>
    </location>
</feature>
<evidence type="ECO:0000256" key="7">
    <source>
        <dbReference type="SAM" id="MobiDB-lite"/>
    </source>
</evidence>
<dbReference type="STRING" id="303698.A0A1V6TSM3"/>
<evidence type="ECO:0000313" key="9">
    <source>
        <dbReference type="EMBL" id="OQE29367.1"/>
    </source>
</evidence>
<dbReference type="Gene3D" id="4.10.240.10">
    <property type="entry name" value="Zn(2)-C6 fungal-type DNA-binding domain"/>
    <property type="match status" value="1"/>
</dbReference>
<feature type="domain" description="Zn(2)-C6 fungal-type" evidence="8">
    <location>
        <begin position="24"/>
        <end position="56"/>
    </location>
</feature>
<dbReference type="SMART" id="SM00066">
    <property type="entry name" value="GAL4"/>
    <property type="match status" value="1"/>
</dbReference>
<dbReference type="CDD" id="cd00067">
    <property type="entry name" value="GAL4"/>
    <property type="match status" value="1"/>
</dbReference>
<dbReference type="SMART" id="SM00906">
    <property type="entry name" value="Fungal_trans"/>
    <property type="match status" value="1"/>
</dbReference>
<evidence type="ECO:0000256" key="1">
    <source>
        <dbReference type="ARBA" id="ARBA00022723"/>
    </source>
</evidence>
<feature type="region of interest" description="Disordered" evidence="7">
    <location>
        <begin position="186"/>
        <end position="220"/>
    </location>
</feature>
<dbReference type="Pfam" id="PF04082">
    <property type="entry name" value="Fungal_trans"/>
    <property type="match status" value="1"/>
</dbReference>
<proteinExistence type="predicted"/>
<keyword evidence="2" id="KW-0862">Zinc</keyword>
<dbReference type="SUPFAM" id="SSF57701">
    <property type="entry name" value="Zn2/Cys6 DNA-binding domain"/>
    <property type="match status" value="1"/>
</dbReference>
<sequence length="838" mass="94169">MVDVQDIGHMPDERPKKRRRRTMACQPCRSRKLRCDREYPTCSRCLKSRTPSKCLYEDGFLWQQPATVGASIPPEQGSTVPQNDLAIQTPTDSGLTVSTRPDALVSTSNLGLGPALDARLQNGPPEPQYENGHENIHQNHQSHPHSHPHPHKGKHSGRERGFLETVLGAPKAAVNQEPYVNTGLLQRQKRSAPEPELPFTSQADREDINEIDDEDALSPSQQLDISPRIMMRGRETKTRYSGSGIYANLVAQFPDIRPFAEEIRVTNPILSQVRPDLVRVKKGLWKRVPLNEPFPEPTTASLIALLPSRGVVDELIGLYLTYIECQHRILHAPSFLREVDQFFAMMDNPSNVSTAFLVQLLLVLACAWNLADIGSLQEKSPTPLKCYTGIEWVLHAEKWIDSAHIKRPEITALRMYILLIVAQNCFGTKRSKAWLSTGTLIRQAMLAGYHRDPNKYARISVFNKEMRRRIWMTIVELDLQVAIDRGMPPNIQSTNYDTLPALNINDDEIHEGSTEAPKNRSPNEITDCSFPTVMARSLPIRLKACQLMHSPRISCRYEEIQRLDWELSRQYTRIPSWVTSDPNDGVIQHKVTLWKAIIETKLAQSLLSIHTPFAIEANGEALFAPSARSRLEAAVTILATQKRLHEISQPLSFCMLGEWTLQAYISICQLLYATDEKPMHPPSTSSTFTFHTLTGLPDSLISLVETALIALEHRFHLVVKGAKDYFFLSTIVALVKSRVWPAQSIMYKQQVVERVLSFTQSLFSRHATCEHLGAPGMGSFKDNQVATFVATPGMTTMLPTDFDGILPPPNLGVTPPGEFDPFLDVFDWEDLTGIALGN</sequence>
<protein>
    <recommendedName>
        <fullName evidence="8">Zn(2)-C6 fungal-type domain-containing protein</fullName>
    </recommendedName>
</protein>
<keyword evidence="6" id="KW-0539">Nucleus</keyword>
<dbReference type="PANTHER" id="PTHR31944">
    <property type="entry name" value="HEME-RESPONSIVE ZINC FINGER TRANSCRIPTION FACTOR HAP1"/>
    <property type="match status" value="1"/>
</dbReference>
<evidence type="ECO:0000256" key="4">
    <source>
        <dbReference type="ARBA" id="ARBA00023125"/>
    </source>
</evidence>
<keyword evidence="1" id="KW-0479">Metal-binding</keyword>
<dbReference type="PROSITE" id="PS50048">
    <property type="entry name" value="ZN2_CY6_FUNGAL_2"/>
    <property type="match status" value="1"/>
</dbReference>
<organism evidence="9 10">
    <name type="scientific">Penicillium steckii</name>
    <dbReference type="NCBI Taxonomy" id="303698"/>
    <lineage>
        <taxon>Eukaryota</taxon>
        <taxon>Fungi</taxon>
        <taxon>Dikarya</taxon>
        <taxon>Ascomycota</taxon>
        <taxon>Pezizomycotina</taxon>
        <taxon>Eurotiomycetes</taxon>
        <taxon>Eurotiomycetidae</taxon>
        <taxon>Eurotiales</taxon>
        <taxon>Aspergillaceae</taxon>
        <taxon>Penicillium</taxon>
    </lineage>
</organism>
<dbReference type="GO" id="GO:0000978">
    <property type="term" value="F:RNA polymerase II cis-regulatory region sequence-specific DNA binding"/>
    <property type="evidence" value="ECO:0007669"/>
    <property type="project" value="TreeGrafter"/>
</dbReference>
<keyword evidence="10" id="KW-1185">Reference proteome</keyword>
<feature type="region of interest" description="Disordered" evidence="7">
    <location>
        <begin position="108"/>
        <end position="157"/>
    </location>
</feature>
<evidence type="ECO:0000256" key="5">
    <source>
        <dbReference type="ARBA" id="ARBA00023163"/>
    </source>
</evidence>
<dbReference type="CDD" id="cd12148">
    <property type="entry name" value="fungal_TF_MHR"/>
    <property type="match status" value="1"/>
</dbReference>
<dbReference type="PANTHER" id="PTHR31944:SF130">
    <property type="entry name" value="ZN(II)2CYS6 TRANSCRIPTION FACTO (EUROFUNG)"/>
    <property type="match status" value="1"/>
</dbReference>
<evidence type="ECO:0000256" key="3">
    <source>
        <dbReference type="ARBA" id="ARBA00023015"/>
    </source>
</evidence>
<evidence type="ECO:0000256" key="6">
    <source>
        <dbReference type="ARBA" id="ARBA00023242"/>
    </source>
</evidence>
<dbReference type="InterPro" id="IPR051430">
    <property type="entry name" value="Fungal_TF_Env_Response"/>
</dbReference>
<comment type="caution">
    <text evidence="9">The sequence shown here is derived from an EMBL/GenBank/DDBJ whole genome shotgun (WGS) entry which is preliminary data.</text>
</comment>
<dbReference type="Proteomes" id="UP000191285">
    <property type="component" value="Unassembled WGS sequence"/>
</dbReference>